<organism evidence="1 2">
    <name type="scientific">Amblyomma americanum</name>
    <name type="common">Lone star tick</name>
    <dbReference type="NCBI Taxonomy" id="6943"/>
    <lineage>
        <taxon>Eukaryota</taxon>
        <taxon>Metazoa</taxon>
        <taxon>Ecdysozoa</taxon>
        <taxon>Arthropoda</taxon>
        <taxon>Chelicerata</taxon>
        <taxon>Arachnida</taxon>
        <taxon>Acari</taxon>
        <taxon>Parasitiformes</taxon>
        <taxon>Ixodida</taxon>
        <taxon>Ixodoidea</taxon>
        <taxon>Ixodidae</taxon>
        <taxon>Amblyomminae</taxon>
        <taxon>Amblyomma</taxon>
    </lineage>
</organism>
<reference evidence="1 2" key="1">
    <citation type="journal article" date="2023" name="Arcadia Sci">
        <title>De novo assembly of a long-read Amblyomma americanum tick genome.</title>
        <authorList>
            <person name="Chou S."/>
            <person name="Poskanzer K.E."/>
            <person name="Rollins M."/>
            <person name="Thuy-Boun P.S."/>
        </authorList>
    </citation>
    <scope>NUCLEOTIDE SEQUENCE [LARGE SCALE GENOMIC DNA]</scope>
    <source>
        <strain evidence="1">F_SG_1</strain>
        <tissue evidence="1">Salivary glands</tissue>
    </source>
</reference>
<gene>
    <name evidence="1" type="ORF">V5799_011388</name>
</gene>
<name>A0AAQ4EH14_AMBAM</name>
<dbReference type="EMBL" id="JARKHS020015823">
    <property type="protein sequence ID" value="KAK8774079.1"/>
    <property type="molecule type" value="Genomic_DNA"/>
</dbReference>
<dbReference type="Proteomes" id="UP001321473">
    <property type="component" value="Unassembled WGS sequence"/>
</dbReference>
<evidence type="ECO:0000313" key="2">
    <source>
        <dbReference type="Proteomes" id="UP001321473"/>
    </source>
</evidence>
<accession>A0AAQ4EH14</accession>
<protein>
    <submittedName>
        <fullName evidence="1">Uncharacterized protein</fullName>
    </submittedName>
</protein>
<dbReference type="AlphaFoldDB" id="A0AAQ4EH14"/>
<evidence type="ECO:0000313" key="1">
    <source>
        <dbReference type="EMBL" id="KAK8774079.1"/>
    </source>
</evidence>
<keyword evidence="2" id="KW-1185">Reference proteome</keyword>
<proteinExistence type="predicted"/>
<sequence>MRGKASGCYLPRASWRLLYCNKRLQRPLVIAARCSGDGRRKRGGSFLLKSAITPFIQGVMQAARKPRSRPQR</sequence>
<comment type="caution">
    <text evidence="1">The sequence shown here is derived from an EMBL/GenBank/DDBJ whole genome shotgun (WGS) entry which is preliminary data.</text>
</comment>